<dbReference type="Pfam" id="PF05617">
    <property type="entry name" value="Prolamin_like"/>
    <property type="match status" value="1"/>
</dbReference>
<dbReference type="InterPro" id="IPR008502">
    <property type="entry name" value="Prolamin-like"/>
</dbReference>
<name>A0A067JPM4_JATCU</name>
<protein>
    <recommendedName>
        <fullName evidence="3">Prolamin-like domain-containing protein</fullName>
    </recommendedName>
</protein>
<dbReference type="GO" id="GO:0080155">
    <property type="term" value="P:regulation of double fertilization forming a zygote and endosperm"/>
    <property type="evidence" value="ECO:0007669"/>
    <property type="project" value="TreeGrafter"/>
</dbReference>
<dbReference type="AlphaFoldDB" id="A0A067JPM4"/>
<accession>A0A067JPM4</accession>
<dbReference type="Proteomes" id="UP000027138">
    <property type="component" value="Unassembled WGS sequence"/>
</dbReference>
<gene>
    <name evidence="4" type="ORF">JCGZ_25487</name>
</gene>
<evidence type="ECO:0000256" key="2">
    <source>
        <dbReference type="SAM" id="SignalP"/>
    </source>
</evidence>
<feature type="domain" description="Prolamin-like" evidence="3">
    <location>
        <begin position="41"/>
        <end position="91"/>
    </location>
</feature>
<evidence type="ECO:0000259" key="3">
    <source>
        <dbReference type="Pfam" id="PF05617"/>
    </source>
</evidence>
<dbReference type="PANTHER" id="PTHR31181">
    <property type="entry name" value="EGG CELL-SECRETED PROTEIN 1.4"/>
    <property type="match status" value="1"/>
</dbReference>
<dbReference type="GO" id="GO:2000008">
    <property type="term" value="P:regulation of protein localization to cell surface"/>
    <property type="evidence" value="ECO:0007669"/>
    <property type="project" value="TreeGrafter"/>
</dbReference>
<keyword evidence="1 2" id="KW-0732">Signal</keyword>
<organism evidence="4 5">
    <name type="scientific">Jatropha curcas</name>
    <name type="common">Barbados nut</name>
    <dbReference type="NCBI Taxonomy" id="180498"/>
    <lineage>
        <taxon>Eukaryota</taxon>
        <taxon>Viridiplantae</taxon>
        <taxon>Streptophyta</taxon>
        <taxon>Embryophyta</taxon>
        <taxon>Tracheophyta</taxon>
        <taxon>Spermatophyta</taxon>
        <taxon>Magnoliopsida</taxon>
        <taxon>eudicotyledons</taxon>
        <taxon>Gunneridae</taxon>
        <taxon>Pentapetalae</taxon>
        <taxon>rosids</taxon>
        <taxon>fabids</taxon>
        <taxon>Malpighiales</taxon>
        <taxon>Euphorbiaceae</taxon>
        <taxon>Crotonoideae</taxon>
        <taxon>Jatropheae</taxon>
        <taxon>Jatropha</taxon>
    </lineage>
</organism>
<dbReference type="OrthoDB" id="1887119at2759"/>
<dbReference type="EMBL" id="KK915081">
    <property type="protein sequence ID" value="KDP24738.1"/>
    <property type="molecule type" value="Genomic_DNA"/>
</dbReference>
<reference evidence="4 5" key="1">
    <citation type="journal article" date="2014" name="PLoS ONE">
        <title>Global Analysis of Gene Expression Profiles in Physic Nut (Jatropha curcas L.) Seedlings Exposed to Salt Stress.</title>
        <authorList>
            <person name="Zhang L."/>
            <person name="Zhang C."/>
            <person name="Wu P."/>
            <person name="Chen Y."/>
            <person name="Li M."/>
            <person name="Jiang H."/>
            <person name="Wu G."/>
        </authorList>
    </citation>
    <scope>NUCLEOTIDE SEQUENCE [LARGE SCALE GENOMIC DNA]</scope>
    <source>
        <strain evidence="5">cv. GZQX0401</strain>
        <tissue evidence="4">Young leaves</tissue>
    </source>
</reference>
<feature type="chain" id="PRO_5001643012" description="Prolamin-like domain-containing protein" evidence="2">
    <location>
        <begin position="30"/>
        <end position="115"/>
    </location>
</feature>
<evidence type="ECO:0000313" key="4">
    <source>
        <dbReference type="EMBL" id="KDP24738.1"/>
    </source>
</evidence>
<evidence type="ECO:0000313" key="5">
    <source>
        <dbReference type="Proteomes" id="UP000027138"/>
    </source>
</evidence>
<keyword evidence="5" id="KW-1185">Reference proteome</keyword>
<dbReference type="GO" id="GO:0009567">
    <property type="term" value="P:double fertilization forming a zygote and endosperm"/>
    <property type="evidence" value="ECO:0007669"/>
    <property type="project" value="TreeGrafter"/>
</dbReference>
<evidence type="ECO:0000256" key="1">
    <source>
        <dbReference type="ARBA" id="ARBA00022729"/>
    </source>
</evidence>
<dbReference type="GO" id="GO:0005576">
    <property type="term" value="C:extracellular region"/>
    <property type="evidence" value="ECO:0007669"/>
    <property type="project" value="TreeGrafter"/>
</dbReference>
<dbReference type="GO" id="GO:0031982">
    <property type="term" value="C:vesicle"/>
    <property type="evidence" value="ECO:0007669"/>
    <property type="project" value="TreeGrafter"/>
</dbReference>
<dbReference type="PANTHER" id="PTHR31181:SF67">
    <property type="entry name" value="PROLAMIN-LIKE PROTEIN (DUF1278)"/>
    <property type="match status" value="1"/>
</dbReference>
<proteinExistence type="predicted"/>
<sequence>MAMTTFSAQVLVIGLIFSCLSVSIPYGLAQSPLLPVPNISTCFASLASVQGCFTSISQVTTNPNQGNLIGKPCCKLINEANPNCFSMLFPQSSGFLLTLKGICALAGTLAPAPLP</sequence>
<feature type="signal peptide" evidence="2">
    <location>
        <begin position="1"/>
        <end position="29"/>
    </location>
</feature>